<dbReference type="Proteomes" id="UP001476583">
    <property type="component" value="Chromosome"/>
</dbReference>
<sequence>MNLFRTTAVALALTTGLMALPVHANAASENVSGDPVYQVETPKAFAMTADLLIARPLLIAASAVGVGLFVVTLPFSAGGGNIKEAANAFIVEPGAAAFVRCLGCTTSGYKRD</sequence>
<feature type="signal peptide" evidence="2">
    <location>
        <begin position="1"/>
        <end position="24"/>
    </location>
</feature>
<evidence type="ECO:0000313" key="3">
    <source>
        <dbReference type="EMBL" id="WXL25397.1"/>
    </source>
</evidence>
<gene>
    <name evidence="3" type="ORF">WG219_19170</name>
</gene>
<evidence type="ECO:0000256" key="1">
    <source>
        <dbReference type="SAM" id="Phobius"/>
    </source>
</evidence>
<feature type="chain" id="PRO_5045231188" evidence="2">
    <location>
        <begin position="25"/>
        <end position="112"/>
    </location>
</feature>
<accession>A0ABZ2REL6</accession>
<name>A0ABZ2REL6_ECTME</name>
<keyword evidence="1" id="KW-0812">Transmembrane</keyword>
<evidence type="ECO:0000256" key="2">
    <source>
        <dbReference type="SAM" id="SignalP"/>
    </source>
</evidence>
<reference evidence="3 4" key="1">
    <citation type="submission" date="2024-03" db="EMBL/GenBank/DDBJ databases">
        <title>Complete genome of BD2.</title>
        <authorList>
            <person name="Cao G."/>
        </authorList>
    </citation>
    <scope>NUCLEOTIDE SEQUENCE [LARGE SCALE GENOMIC DNA]</scope>
    <source>
        <strain evidence="3 4">BD2</strain>
    </source>
</reference>
<keyword evidence="2" id="KW-0732">Signal</keyword>
<keyword evidence="1" id="KW-1133">Transmembrane helix</keyword>
<feature type="transmembrane region" description="Helical" evidence="1">
    <location>
        <begin position="52"/>
        <end position="73"/>
    </location>
</feature>
<keyword evidence="4" id="KW-1185">Reference proteome</keyword>
<keyword evidence="1" id="KW-0472">Membrane</keyword>
<organism evidence="3 4">
    <name type="scientific">Ectopseudomonas mendocina</name>
    <name type="common">Pseudomonas mendocina</name>
    <dbReference type="NCBI Taxonomy" id="300"/>
    <lineage>
        <taxon>Bacteria</taxon>
        <taxon>Pseudomonadati</taxon>
        <taxon>Pseudomonadota</taxon>
        <taxon>Gammaproteobacteria</taxon>
        <taxon>Pseudomonadales</taxon>
        <taxon>Pseudomonadaceae</taxon>
        <taxon>Ectopseudomonas</taxon>
    </lineage>
</organism>
<protein>
    <submittedName>
        <fullName evidence="3">Multidrug transporter</fullName>
    </submittedName>
</protein>
<evidence type="ECO:0000313" key="4">
    <source>
        <dbReference type="Proteomes" id="UP001476583"/>
    </source>
</evidence>
<dbReference type="EMBL" id="CP148074">
    <property type="protein sequence ID" value="WXL25397.1"/>
    <property type="molecule type" value="Genomic_DNA"/>
</dbReference>
<proteinExistence type="predicted"/>